<protein>
    <submittedName>
        <fullName evidence="3">FRG domain-containing protein</fullName>
    </submittedName>
</protein>
<keyword evidence="1" id="KW-1133">Transmembrane helix</keyword>
<dbReference type="EMBL" id="VXKC01000004">
    <property type="protein sequence ID" value="KAA8704416.1"/>
    <property type="molecule type" value="Genomic_DNA"/>
</dbReference>
<dbReference type="InterPro" id="IPR014966">
    <property type="entry name" value="FRG-dom"/>
</dbReference>
<keyword evidence="1" id="KW-0812">Transmembrane</keyword>
<dbReference type="Proteomes" id="UP000325203">
    <property type="component" value="Unassembled WGS sequence"/>
</dbReference>
<sequence>MYEKHDASIFRGNRYIPPSELLKTYEREIVDDISELERKVILAHGQHHGLATNLLDITINPLVALFLHAMIVIKKTVLYICSPKQRRYSYLQKQ</sequence>
<evidence type="ECO:0000313" key="4">
    <source>
        <dbReference type="Proteomes" id="UP000325203"/>
    </source>
</evidence>
<evidence type="ECO:0000313" key="3">
    <source>
        <dbReference type="EMBL" id="KAA8704416.1"/>
    </source>
</evidence>
<organism evidence="3 4">
    <name type="scientific">Lactococcus lactis subsp. hordniae</name>
    <dbReference type="NCBI Taxonomy" id="203404"/>
    <lineage>
        <taxon>Bacteria</taxon>
        <taxon>Bacillati</taxon>
        <taxon>Bacillota</taxon>
        <taxon>Bacilli</taxon>
        <taxon>Lactobacillales</taxon>
        <taxon>Streptococcaceae</taxon>
        <taxon>Lactococcus</taxon>
    </lineage>
</organism>
<gene>
    <name evidence="3" type="ORF">F4V48_02195</name>
</gene>
<evidence type="ECO:0000259" key="2">
    <source>
        <dbReference type="Pfam" id="PF08867"/>
    </source>
</evidence>
<reference evidence="3 4" key="1">
    <citation type="submission" date="2019-09" db="EMBL/GenBank/DDBJ databases">
        <title>Draft genome sequence of various Type strains from the CCUG.</title>
        <authorList>
            <person name="Pineiro-Iglesias B."/>
            <person name="Tunovic T."/>
            <person name="Unosson C."/>
            <person name="Inganas E."/>
            <person name="Ohlen M."/>
            <person name="Cardew S."/>
            <person name="Jensie-Markopoulos S."/>
            <person name="Salva-Serra F."/>
            <person name="Jaen-Luchoro D."/>
            <person name="Karlsson R."/>
            <person name="Svensson-Stadler L."/>
            <person name="Chun J."/>
            <person name="Moore E."/>
        </authorList>
    </citation>
    <scope>NUCLEOTIDE SEQUENCE [LARGE SCALE GENOMIC DNA]</scope>
    <source>
        <strain evidence="3 4">CCUG 32210T</strain>
    </source>
</reference>
<keyword evidence="1" id="KW-0472">Membrane</keyword>
<evidence type="ECO:0000256" key="1">
    <source>
        <dbReference type="SAM" id="Phobius"/>
    </source>
</evidence>
<dbReference type="AlphaFoldDB" id="A0A5M9Q869"/>
<feature type="domain" description="FRG" evidence="2">
    <location>
        <begin position="20"/>
        <end position="67"/>
    </location>
</feature>
<proteinExistence type="predicted"/>
<name>A0A5M9Q869_LACLH</name>
<comment type="caution">
    <text evidence="3">The sequence shown here is derived from an EMBL/GenBank/DDBJ whole genome shotgun (WGS) entry which is preliminary data.</text>
</comment>
<accession>A0A5M9Q869</accession>
<dbReference type="RefSeq" id="WP_058209084.1">
    <property type="nucleotide sequence ID" value="NZ_JBHSBR010000006.1"/>
</dbReference>
<feature type="transmembrane region" description="Helical" evidence="1">
    <location>
        <begin position="62"/>
        <end position="81"/>
    </location>
</feature>
<dbReference type="Pfam" id="PF08867">
    <property type="entry name" value="FRG"/>
    <property type="match status" value="1"/>
</dbReference>